<keyword evidence="1" id="KW-0472">Membrane</keyword>
<keyword evidence="1" id="KW-1133">Transmembrane helix</keyword>
<keyword evidence="3" id="KW-1185">Reference proteome</keyword>
<proteinExistence type="predicted"/>
<sequence length="139" mass="15178">MLPIQALAFLAGLAALFATSITLLPPAQLHPFAGGATLPAMVMGILAFASGYFFFAVSGYRTLRSAWRRRLAALIVLFQLLSGGAMIYRYPEPAALGVMLSLLCVSVFMFTSFVWPARRDPGYRPARWRKHAEDGLPGK</sequence>
<feature type="transmembrane region" description="Helical" evidence="1">
    <location>
        <begin position="71"/>
        <end position="88"/>
    </location>
</feature>
<evidence type="ECO:0000256" key="1">
    <source>
        <dbReference type="SAM" id="Phobius"/>
    </source>
</evidence>
<comment type="caution">
    <text evidence="2">The sequence shown here is derived from an EMBL/GenBank/DDBJ whole genome shotgun (WGS) entry which is preliminary data.</text>
</comment>
<feature type="transmembrane region" description="Helical" evidence="1">
    <location>
        <begin position="39"/>
        <end position="59"/>
    </location>
</feature>
<reference evidence="2 3" key="1">
    <citation type="submission" date="2019-09" db="EMBL/GenBank/DDBJ databases">
        <title>Taxonomy of Antarctic Massilia spp.: description of Massilia rubra sp. nov., Massilia aquatica sp. nov., Massilia mucilaginosa sp. nov., Massilia frigida sp. nov. isolated from streams, lakes and regoliths.</title>
        <authorList>
            <person name="Holochova P."/>
            <person name="Sedlacek I."/>
            <person name="Kralova S."/>
            <person name="Maslanova I."/>
            <person name="Busse H.-J."/>
            <person name="Stankova E."/>
            <person name="Vrbovska V."/>
            <person name="Kovarovic V."/>
            <person name="Bartak M."/>
            <person name="Svec P."/>
            <person name="Pantucek R."/>
        </authorList>
    </citation>
    <scope>NUCLEOTIDE SEQUENCE [LARGE SCALE GENOMIC DNA]</scope>
    <source>
        <strain evidence="2 3">CCM 8693</strain>
    </source>
</reference>
<accession>A0ABX0MFU7</accession>
<name>A0ABX0MFU7_9BURK</name>
<evidence type="ECO:0000313" key="2">
    <source>
        <dbReference type="EMBL" id="NHZ42379.1"/>
    </source>
</evidence>
<dbReference type="EMBL" id="VVIW01000012">
    <property type="protein sequence ID" value="NHZ42379.1"/>
    <property type="molecule type" value="Genomic_DNA"/>
</dbReference>
<keyword evidence="1" id="KW-0812">Transmembrane</keyword>
<protein>
    <recommendedName>
        <fullName evidence="4">Transmembrane protein</fullName>
    </recommendedName>
</protein>
<dbReference type="RefSeq" id="WP_167078322.1">
    <property type="nucleotide sequence ID" value="NZ_VVIW01000012.1"/>
</dbReference>
<gene>
    <name evidence="2" type="ORF">F1609_19690</name>
</gene>
<evidence type="ECO:0008006" key="4">
    <source>
        <dbReference type="Google" id="ProtNLM"/>
    </source>
</evidence>
<dbReference type="Proteomes" id="UP000819052">
    <property type="component" value="Unassembled WGS sequence"/>
</dbReference>
<organism evidence="2 3">
    <name type="scientific">Massilia aquatica</name>
    <dbReference type="NCBI Taxonomy" id="2609000"/>
    <lineage>
        <taxon>Bacteria</taxon>
        <taxon>Pseudomonadati</taxon>
        <taxon>Pseudomonadota</taxon>
        <taxon>Betaproteobacteria</taxon>
        <taxon>Burkholderiales</taxon>
        <taxon>Oxalobacteraceae</taxon>
        <taxon>Telluria group</taxon>
        <taxon>Massilia</taxon>
    </lineage>
</organism>
<feature type="transmembrane region" description="Helical" evidence="1">
    <location>
        <begin position="94"/>
        <end position="115"/>
    </location>
</feature>
<evidence type="ECO:0000313" key="3">
    <source>
        <dbReference type="Proteomes" id="UP000819052"/>
    </source>
</evidence>